<dbReference type="AlphaFoldDB" id="A0A0T5NX33"/>
<dbReference type="PROSITE" id="PS51186">
    <property type="entry name" value="GNAT"/>
    <property type="match status" value="1"/>
</dbReference>
<dbReference type="InterPro" id="IPR016181">
    <property type="entry name" value="Acyl_CoA_acyltransferase"/>
</dbReference>
<dbReference type="Pfam" id="PF00583">
    <property type="entry name" value="Acetyltransf_1"/>
    <property type="match status" value="1"/>
</dbReference>
<dbReference type="GO" id="GO:0016747">
    <property type="term" value="F:acyltransferase activity, transferring groups other than amino-acyl groups"/>
    <property type="evidence" value="ECO:0007669"/>
    <property type="project" value="InterPro"/>
</dbReference>
<evidence type="ECO:0000313" key="5">
    <source>
        <dbReference type="Proteomes" id="UP000051295"/>
    </source>
</evidence>
<accession>A0A0T5NX33</accession>
<sequence length="175" mass="18928">MTPPRIAALTGPELERNLDGLTRLLIDTVADGAAVSFLHPLTPETASAFWRDDVFPHVTANARSLFTAQLGDTLAGTVQLITAMPRNQPHRAEIAKMMVHPTARRRGLGRVLLSAALDHARALGKTNVTLDTRSGDVSQSLYASVGFEVAGVIPDFALDPDGRTLHSTTYMFKRL</sequence>
<dbReference type="InterPro" id="IPR050832">
    <property type="entry name" value="Bact_Acetyltransf"/>
</dbReference>
<dbReference type="EMBL" id="LAXJ01000005">
    <property type="protein sequence ID" value="KRS13498.1"/>
    <property type="molecule type" value="Genomic_DNA"/>
</dbReference>
<dbReference type="Gene3D" id="3.40.630.30">
    <property type="match status" value="1"/>
</dbReference>
<reference evidence="4 5" key="1">
    <citation type="submission" date="2015-04" db="EMBL/GenBank/DDBJ databases">
        <title>The draft genome sequence of Roseovarius sp.R12b.</title>
        <authorList>
            <person name="Li G."/>
            <person name="Lai Q."/>
            <person name="Shao Z."/>
            <person name="Yan P."/>
        </authorList>
    </citation>
    <scope>NUCLEOTIDE SEQUENCE [LARGE SCALE GENOMIC DNA]</scope>
    <source>
        <strain evidence="4 5">R12B</strain>
    </source>
</reference>
<keyword evidence="2" id="KW-0012">Acyltransferase</keyword>
<protein>
    <submittedName>
        <fullName evidence="4">Acetyltransferase</fullName>
    </submittedName>
</protein>
<dbReference type="PATRIC" id="fig|1641875.4.peg.3659"/>
<dbReference type="STRING" id="1641875.XM53_06465"/>
<evidence type="ECO:0000313" key="4">
    <source>
        <dbReference type="EMBL" id="KRS13498.1"/>
    </source>
</evidence>
<keyword evidence="1 4" id="KW-0808">Transferase</keyword>
<feature type="domain" description="N-acetyltransferase" evidence="3">
    <location>
        <begin position="24"/>
        <end position="175"/>
    </location>
</feature>
<evidence type="ECO:0000259" key="3">
    <source>
        <dbReference type="PROSITE" id="PS51186"/>
    </source>
</evidence>
<dbReference type="RefSeq" id="WP_057791507.1">
    <property type="nucleotide sequence ID" value="NZ_LAXJ01000005.1"/>
</dbReference>
<proteinExistence type="predicted"/>
<dbReference type="Proteomes" id="UP000051295">
    <property type="component" value="Unassembled WGS sequence"/>
</dbReference>
<evidence type="ECO:0000256" key="1">
    <source>
        <dbReference type="ARBA" id="ARBA00022679"/>
    </source>
</evidence>
<dbReference type="PANTHER" id="PTHR43877">
    <property type="entry name" value="AMINOALKYLPHOSPHONATE N-ACETYLTRANSFERASE-RELATED-RELATED"/>
    <property type="match status" value="1"/>
</dbReference>
<dbReference type="InterPro" id="IPR000182">
    <property type="entry name" value="GNAT_dom"/>
</dbReference>
<dbReference type="OrthoDB" id="3389160at2"/>
<dbReference type="CDD" id="cd04301">
    <property type="entry name" value="NAT_SF"/>
    <property type="match status" value="1"/>
</dbReference>
<organism evidence="4 5">
    <name type="scientific">Roseovarius atlanticus</name>
    <dbReference type="NCBI Taxonomy" id="1641875"/>
    <lineage>
        <taxon>Bacteria</taxon>
        <taxon>Pseudomonadati</taxon>
        <taxon>Pseudomonadota</taxon>
        <taxon>Alphaproteobacteria</taxon>
        <taxon>Rhodobacterales</taxon>
        <taxon>Roseobacteraceae</taxon>
        <taxon>Roseovarius</taxon>
    </lineage>
</organism>
<dbReference type="SUPFAM" id="SSF55729">
    <property type="entry name" value="Acyl-CoA N-acyltransferases (Nat)"/>
    <property type="match status" value="1"/>
</dbReference>
<gene>
    <name evidence="4" type="ORF">XM53_06465</name>
</gene>
<name>A0A0T5NX33_9RHOB</name>
<comment type="caution">
    <text evidence="4">The sequence shown here is derived from an EMBL/GenBank/DDBJ whole genome shotgun (WGS) entry which is preliminary data.</text>
</comment>
<keyword evidence="5" id="KW-1185">Reference proteome</keyword>
<evidence type="ECO:0000256" key="2">
    <source>
        <dbReference type="ARBA" id="ARBA00023315"/>
    </source>
</evidence>